<keyword evidence="4 5" id="KW-0413">Isomerase</keyword>
<name>A0A4Q5LCK0_9BACT</name>
<evidence type="ECO:0000256" key="6">
    <source>
        <dbReference type="RuleBase" id="RU003915"/>
    </source>
</evidence>
<dbReference type="GO" id="GO:0003755">
    <property type="term" value="F:peptidyl-prolyl cis-trans isomerase activity"/>
    <property type="evidence" value="ECO:0007669"/>
    <property type="project" value="UniProtKB-UniRule"/>
</dbReference>
<dbReference type="Gene3D" id="3.10.50.40">
    <property type="match status" value="1"/>
</dbReference>
<proteinExistence type="inferred from homology"/>
<comment type="catalytic activity">
    <reaction evidence="1 5 6">
        <text>[protein]-peptidylproline (omega=180) = [protein]-peptidylproline (omega=0)</text>
        <dbReference type="Rhea" id="RHEA:16237"/>
        <dbReference type="Rhea" id="RHEA-COMP:10747"/>
        <dbReference type="Rhea" id="RHEA-COMP:10748"/>
        <dbReference type="ChEBI" id="CHEBI:83833"/>
        <dbReference type="ChEBI" id="CHEBI:83834"/>
        <dbReference type="EC" id="5.2.1.8"/>
    </reaction>
</comment>
<dbReference type="InterPro" id="IPR046357">
    <property type="entry name" value="PPIase_dom_sf"/>
</dbReference>
<evidence type="ECO:0000256" key="4">
    <source>
        <dbReference type="ARBA" id="ARBA00023235"/>
    </source>
</evidence>
<keyword evidence="3 5" id="KW-0697">Rotamase</keyword>
<dbReference type="PROSITE" id="PS50059">
    <property type="entry name" value="FKBP_PPIASE"/>
    <property type="match status" value="1"/>
</dbReference>
<evidence type="ECO:0000256" key="3">
    <source>
        <dbReference type="ARBA" id="ARBA00023110"/>
    </source>
</evidence>
<dbReference type="Pfam" id="PF00254">
    <property type="entry name" value="FKBP_C"/>
    <property type="match status" value="1"/>
</dbReference>
<dbReference type="SUPFAM" id="SSF54534">
    <property type="entry name" value="FKBP-like"/>
    <property type="match status" value="1"/>
</dbReference>
<reference evidence="8 9" key="1">
    <citation type="submission" date="2019-02" db="EMBL/GenBank/DDBJ databases">
        <title>Bacterial novel species isolated from soil.</title>
        <authorList>
            <person name="Jung H.-Y."/>
        </authorList>
    </citation>
    <scope>NUCLEOTIDE SEQUENCE [LARGE SCALE GENOMIC DNA]</scope>
    <source>
        <strain evidence="8 9">1-3-3-3</strain>
    </source>
</reference>
<evidence type="ECO:0000259" key="7">
    <source>
        <dbReference type="PROSITE" id="PS50059"/>
    </source>
</evidence>
<sequence length="168" mass="18275">MKHSMKKRVFSPARRFLLVAVLGAGSLLSACKKDYVKIDDKLINKYLTDNQITNAQRQESGLYYVPYTTDSVAVQAKAGRTVSVLYTGKLLNGTIFDASARHGNVPISFVLGQGRVIKGWDEGIALMHKGDKGLLLIPSALAYGEAGSPPSIPKNAPLQFEVQLVDVR</sequence>
<keyword evidence="9" id="KW-1185">Reference proteome</keyword>
<dbReference type="PANTHER" id="PTHR43811:SF19">
    <property type="entry name" value="39 KDA FK506-BINDING NUCLEAR PROTEIN"/>
    <property type="match status" value="1"/>
</dbReference>
<evidence type="ECO:0000256" key="2">
    <source>
        <dbReference type="ARBA" id="ARBA00006577"/>
    </source>
</evidence>
<dbReference type="PROSITE" id="PS51257">
    <property type="entry name" value="PROKAR_LIPOPROTEIN"/>
    <property type="match status" value="1"/>
</dbReference>
<dbReference type="OrthoDB" id="9814548at2"/>
<evidence type="ECO:0000313" key="9">
    <source>
        <dbReference type="Proteomes" id="UP000294155"/>
    </source>
</evidence>
<feature type="domain" description="PPIase FKBP-type" evidence="7">
    <location>
        <begin position="79"/>
        <end position="168"/>
    </location>
</feature>
<evidence type="ECO:0000313" key="8">
    <source>
        <dbReference type="EMBL" id="RYU80762.1"/>
    </source>
</evidence>
<evidence type="ECO:0000256" key="5">
    <source>
        <dbReference type="PROSITE-ProRule" id="PRU00277"/>
    </source>
</evidence>
<dbReference type="InterPro" id="IPR001179">
    <property type="entry name" value="PPIase_FKBP_dom"/>
</dbReference>
<gene>
    <name evidence="8" type="ORF">EWM57_07890</name>
</gene>
<dbReference type="AlphaFoldDB" id="A0A4Q5LCK0"/>
<dbReference type="PANTHER" id="PTHR43811">
    <property type="entry name" value="FKBP-TYPE PEPTIDYL-PROLYL CIS-TRANS ISOMERASE FKPA"/>
    <property type="match status" value="1"/>
</dbReference>
<dbReference type="FunFam" id="3.10.50.40:FF:000006">
    <property type="entry name" value="Peptidyl-prolyl cis-trans isomerase"/>
    <property type="match status" value="1"/>
</dbReference>
<dbReference type="EMBL" id="SEWE01000012">
    <property type="protein sequence ID" value="RYU80762.1"/>
    <property type="molecule type" value="Genomic_DNA"/>
</dbReference>
<dbReference type="Proteomes" id="UP000294155">
    <property type="component" value="Unassembled WGS sequence"/>
</dbReference>
<protein>
    <recommendedName>
        <fullName evidence="6">Peptidyl-prolyl cis-trans isomerase</fullName>
        <ecNumber evidence="6">5.2.1.8</ecNumber>
    </recommendedName>
</protein>
<dbReference type="EC" id="5.2.1.8" evidence="6"/>
<comment type="caution">
    <text evidence="8">The sequence shown here is derived from an EMBL/GenBank/DDBJ whole genome shotgun (WGS) entry which is preliminary data.</text>
</comment>
<organism evidence="8 9">
    <name type="scientific">Hymenobacter persicinus</name>
    <dbReference type="NCBI Taxonomy" id="2025506"/>
    <lineage>
        <taxon>Bacteria</taxon>
        <taxon>Pseudomonadati</taxon>
        <taxon>Bacteroidota</taxon>
        <taxon>Cytophagia</taxon>
        <taxon>Cytophagales</taxon>
        <taxon>Hymenobacteraceae</taxon>
        <taxon>Hymenobacter</taxon>
    </lineage>
</organism>
<evidence type="ECO:0000256" key="1">
    <source>
        <dbReference type="ARBA" id="ARBA00000971"/>
    </source>
</evidence>
<comment type="similarity">
    <text evidence="2 6">Belongs to the FKBP-type PPIase family.</text>
</comment>
<accession>A0A4Q5LCK0</accession>